<dbReference type="GO" id="GO:0004523">
    <property type="term" value="F:RNA-DNA hybrid ribonuclease activity"/>
    <property type="evidence" value="ECO:0007669"/>
    <property type="project" value="InterPro"/>
</dbReference>
<dbReference type="Proteomes" id="UP000289738">
    <property type="component" value="Chromosome A06"/>
</dbReference>
<dbReference type="EMBL" id="SDMP01000006">
    <property type="protein sequence ID" value="RYR54219.1"/>
    <property type="molecule type" value="Genomic_DNA"/>
</dbReference>
<dbReference type="Pfam" id="PF13456">
    <property type="entry name" value="RVT_3"/>
    <property type="match status" value="1"/>
</dbReference>
<dbReference type="InterPro" id="IPR002156">
    <property type="entry name" value="RNaseH_domain"/>
</dbReference>
<dbReference type="InterPro" id="IPR053151">
    <property type="entry name" value="RNase_H-like"/>
</dbReference>
<dbReference type="CDD" id="cd06222">
    <property type="entry name" value="RNase_H_like"/>
    <property type="match status" value="1"/>
</dbReference>
<dbReference type="SUPFAM" id="SSF53098">
    <property type="entry name" value="Ribonuclease H-like"/>
    <property type="match status" value="1"/>
</dbReference>
<sequence length="211" mass="23486">MDLLWYRRNKVIFYAIEVLEEGKLATLAIHLANDVQHAYTTVGNVKKKVGTFIDKQVKRMPPNSPFFKLNTDGYVLQNGRAACGGIIRDSNENFIACFSANLAYGTITVAELWGVFLGVDLVLTLGLESLHIEVDSLAAVKLCSQEGIECHSLKAIVLAIKDRCGKLCNWNLNHQYREANSCADGLANFGHSLMETTRAQRMDFGTGEWRD</sequence>
<reference evidence="2 3" key="1">
    <citation type="submission" date="2019-01" db="EMBL/GenBank/DDBJ databases">
        <title>Sequencing of cultivated peanut Arachis hypogaea provides insights into genome evolution and oil improvement.</title>
        <authorList>
            <person name="Chen X."/>
        </authorList>
    </citation>
    <scope>NUCLEOTIDE SEQUENCE [LARGE SCALE GENOMIC DNA]</scope>
    <source>
        <strain evidence="3">cv. Fuhuasheng</strain>
        <tissue evidence="2">Leaves</tissue>
    </source>
</reference>
<protein>
    <recommendedName>
        <fullName evidence="1">RNase H type-1 domain-containing protein</fullName>
    </recommendedName>
</protein>
<dbReference type="AlphaFoldDB" id="A0A445CTB1"/>
<feature type="domain" description="RNase H type-1" evidence="1">
    <location>
        <begin position="70"/>
        <end position="189"/>
    </location>
</feature>
<dbReference type="InterPro" id="IPR036397">
    <property type="entry name" value="RNaseH_sf"/>
</dbReference>
<evidence type="ECO:0000313" key="2">
    <source>
        <dbReference type="EMBL" id="RYR54219.1"/>
    </source>
</evidence>
<evidence type="ECO:0000313" key="3">
    <source>
        <dbReference type="Proteomes" id="UP000289738"/>
    </source>
</evidence>
<organism evidence="2 3">
    <name type="scientific">Arachis hypogaea</name>
    <name type="common">Peanut</name>
    <dbReference type="NCBI Taxonomy" id="3818"/>
    <lineage>
        <taxon>Eukaryota</taxon>
        <taxon>Viridiplantae</taxon>
        <taxon>Streptophyta</taxon>
        <taxon>Embryophyta</taxon>
        <taxon>Tracheophyta</taxon>
        <taxon>Spermatophyta</taxon>
        <taxon>Magnoliopsida</taxon>
        <taxon>eudicotyledons</taxon>
        <taxon>Gunneridae</taxon>
        <taxon>Pentapetalae</taxon>
        <taxon>rosids</taxon>
        <taxon>fabids</taxon>
        <taxon>Fabales</taxon>
        <taxon>Fabaceae</taxon>
        <taxon>Papilionoideae</taxon>
        <taxon>50 kb inversion clade</taxon>
        <taxon>dalbergioids sensu lato</taxon>
        <taxon>Dalbergieae</taxon>
        <taxon>Pterocarpus clade</taxon>
        <taxon>Arachis</taxon>
    </lineage>
</organism>
<dbReference type="Gene3D" id="3.30.420.10">
    <property type="entry name" value="Ribonuclease H-like superfamily/Ribonuclease H"/>
    <property type="match status" value="1"/>
</dbReference>
<dbReference type="GO" id="GO:0003676">
    <property type="term" value="F:nucleic acid binding"/>
    <property type="evidence" value="ECO:0007669"/>
    <property type="project" value="InterPro"/>
</dbReference>
<proteinExistence type="predicted"/>
<dbReference type="InterPro" id="IPR044730">
    <property type="entry name" value="RNase_H-like_dom_plant"/>
</dbReference>
<gene>
    <name evidence="2" type="ORF">Ahy_A06g029483</name>
</gene>
<dbReference type="InterPro" id="IPR012337">
    <property type="entry name" value="RNaseH-like_sf"/>
</dbReference>
<accession>A0A445CTB1</accession>
<comment type="caution">
    <text evidence="2">The sequence shown here is derived from an EMBL/GenBank/DDBJ whole genome shotgun (WGS) entry which is preliminary data.</text>
</comment>
<evidence type="ECO:0000259" key="1">
    <source>
        <dbReference type="Pfam" id="PF13456"/>
    </source>
</evidence>
<keyword evidence="3" id="KW-1185">Reference proteome</keyword>
<dbReference type="PANTHER" id="PTHR47723">
    <property type="entry name" value="OS05G0353850 PROTEIN"/>
    <property type="match status" value="1"/>
</dbReference>
<dbReference type="PANTHER" id="PTHR47723:SF19">
    <property type="entry name" value="POLYNUCLEOTIDYL TRANSFERASE, RIBONUCLEASE H-LIKE SUPERFAMILY PROTEIN"/>
    <property type="match status" value="1"/>
</dbReference>
<name>A0A445CTB1_ARAHY</name>